<name>A0A4Q0S4M8_9BRAD</name>
<evidence type="ECO:0000313" key="1">
    <source>
        <dbReference type="EMBL" id="RXH29730.1"/>
    </source>
</evidence>
<comment type="caution">
    <text evidence="1">The sequence shown here is derived from an EMBL/GenBank/DDBJ whole genome shotgun (WGS) entry which is preliminary data.</text>
</comment>
<gene>
    <name evidence="1" type="ORF">XH99_12960</name>
</gene>
<proteinExistence type="predicted"/>
<protein>
    <submittedName>
        <fullName evidence="1">Uncharacterized protein</fullName>
    </submittedName>
</protein>
<sequence>MRDGTRLQAETDFALGDPWKSDTAYGDDHVVEKFRVASGLSKARADEVIQATLSIEAQPDIEPIVSVLRDPGEVSGGEG</sequence>
<reference evidence="1 2" key="1">
    <citation type="submission" date="2015-04" db="EMBL/GenBank/DDBJ databases">
        <title>Comparative genomics of rhizobia nodulating Arachis hypogaea in China.</title>
        <authorList>
            <person name="Li Y."/>
        </authorList>
    </citation>
    <scope>NUCLEOTIDE SEQUENCE [LARGE SCALE GENOMIC DNA]</scope>
    <source>
        <strain evidence="1 2">CCBAU 51757</strain>
    </source>
</reference>
<dbReference type="AlphaFoldDB" id="A0A4Q0S4M8"/>
<dbReference type="EMBL" id="LBJQ01000070">
    <property type="protein sequence ID" value="RXH29730.1"/>
    <property type="molecule type" value="Genomic_DNA"/>
</dbReference>
<dbReference type="RefSeq" id="WP_128918349.1">
    <property type="nucleotide sequence ID" value="NZ_LBJQ01000070.1"/>
</dbReference>
<dbReference type="Proteomes" id="UP000289546">
    <property type="component" value="Unassembled WGS sequence"/>
</dbReference>
<keyword evidence="2" id="KW-1185">Reference proteome</keyword>
<organism evidence="1 2">
    <name type="scientific">Bradyrhizobium nanningense</name>
    <dbReference type="NCBI Taxonomy" id="1325118"/>
    <lineage>
        <taxon>Bacteria</taxon>
        <taxon>Pseudomonadati</taxon>
        <taxon>Pseudomonadota</taxon>
        <taxon>Alphaproteobacteria</taxon>
        <taxon>Hyphomicrobiales</taxon>
        <taxon>Nitrobacteraceae</taxon>
        <taxon>Bradyrhizobium</taxon>
    </lineage>
</organism>
<evidence type="ECO:0000313" key="2">
    <source>
        <dbReference type="Proteomes" id="UP000289546"/>
    </source>
</evidence>
<accession>A0A4Q0S4M8</accession>